<reference evidence="2" key="2">
    <citation type="submission" date="2025-09" db="UniProtKB">
        <authorList>
            <consortium name="Ensembl"/>
        </authorList>
    </citation>
    <scope>IDENTIFICATION</scope>
</reference>
<dbReference type="PANTHER" id="PTHR23232:SF124">
    <property type="entry name" value="ZINC FINGER PROTEIN 708"/>
    <property type="match status" value="1"/>
</dbReference>
<keyword evidence="3" id="KW-1185">Reference proteome</keyword>
<evidence type="ECO:0000313" key="2">
    <source>
        <dbReference type="Ensembl" id="ENSPTEP00000018837.1"/>
    </source>
</evidence>
<organism evidence="2 3">
    <name type="scientific">Piliocolobus tephrosceles</name>
    <name type="common">Ugandan red Colobus</name>
    <dbReference type="NCBI Taxonomy" id="591936"/>
    <lineage>
        <taxon>Eukaryota</taxon>
        <taxon>Metazoa</taxon>
        <taxon>Chordata</taxon>
        <taxon>Craniata</taxon>
        <taxon>Vertebrata</taxon>
        <taxon>Euteleostomi</taxon>
        <taxon>Mammalia</taxon>
        <taxon>Eutheria</taxon>
        <taxon>Euarchontoglires</taxon>
        <taxon>Primates</taxon>
        <taxon>Haplorrhini</taxon>
        <taxon>Catarrhini</taxon>
        <taxon>Cercopithecidae</taxon>
        <taxon>Colobinae</taxon>
        <taxon>Piliocolobus</taxon>
    </lineage>
</organism>
<dbReference type="SUPFAM" id="SSF109640">
    <property type="entry name" value="KRAB domain (Kruppel-associated box)"/>
    <property type="match status" value="1"/>
</dbReference>
<dbReference type="PROSITE" id="PS50805">
    <property type="entry name" value="KRAB"/>
    <property type="match status" value="1"/>
</dbReference>
<dbReference type="Proteomes" id="UP000694416">
    <property type="component" value="Unplaced"/>
</dbReference>
<proteinExistence type="predicted"/>
<reference evidence="2" key="1">
    <citation type="submission" date="2025-08" db="UniProtKB">
        <authorList>
            <consortium name="Ensembl"/>
        </authorList>
    </citation>
    <scope>IDENTIFICATION</scope>
</reference>
<dbReference type="Ensembl" id="ENSPTET00000027577.1">
    <property type="protein sequence ID" value="ENSPTEP00000018837.1"/>
    <property type="gene ID" value="ENSPTEG00000020236.1"/>
</dbReference>
<dbReference type="PANTHER" id="PTHR23232">
    <property type="entry name" value="KRAB DOMAIN C2H2 ZINC FINGER"/>
    <property type="match status" value="1"/>
</dbReference>
<evidence type="ECO:0000313" key="3">
    <source>
        <dbReference type="Proteomes" id="UP000694416"/>
    </source>
</evidence>
<sequence>PKKRTLFNHFRLFSLLSHFTLSQIKNSAHGHLVKVCACVCVFQGPLQFRDVAIEFSLEEWHCLDTAQQNLYRDVILEHHRNLVFLGEDNLNT</sequence>
<dbReference type="Gene3D" id="6.10.140.140">
    <property type="match status" value="1"/>
</dbReference>
<evidence type="ECO:0000259" key="1">
    <source>
        <dbReference type="PROSITE" id="PS50805"/>
    </source>
</evidence>
<dbReference type="InterPro" id="IPR001909">
    <property type="entry name" value="KRAB"/>
</dbReference>
<dbReference type="Pfam" id="PF01352">
    <property type="entry name" value="KRAB"/>
    <property type="match status" value="1"/>
</dbReference>
<dbReference type="CDD" id="cd07765">
    <property type="entry name" value="KRAB_A-box"/>
    <property type="match status" value="1"/>
</dbReference>
<accession>A0A8C9HB40</accession>
<protein>
    <recommendedName>
        <fullName evidence="1">KRAB domain-containing protein</fullName>
    </recommendedName>
</protein>
<dbReference type="InterPro" id="IPR036051">
    <property type="entry name" value="KRAB_dom_sf"/>
</dbReference>
<dbReference type="AlphaFoldDB" id="A0A8C9HB40"/>
<dbReference type="SMART" id="SM00349">
    <property type="entry name" value="KRAB"/>
    <property type="match status" value="1"/>
</dbReference>
<dbReference type="GO" id="GO:0006355">
    <property type="term" value="P:regulation of DNA-templated transcription"/>
    <property type="evidence" value="ECO:0007669"/>
    <property type="project" value="InterPro"/>
</dbReference>
<feature type="domain" description="KRAB" evidence="1">
    <location>
        <begin position="46"/>
        <end position="92"/>
    </location>
</feature>
<name>A0A8C9HB40_9PRIM</name>
<dbReference type="InterPro" id="IPR050169">
    <property type="entry name" value="Krueppel_C2H2_ZnF"/>
</dbReference>